<evidence type="ECO:0000313" key="2">
    <source>
        <dbReference type="Proteomes" id="UP000663722"/>
    </source>
</evidence>
<sequence>MFCIDLGQKRGFFEKNPSDQQTRKQFRIGAYFSEKGRGKLNTAIIFDPASSG</sequence>
<dbReference type="Proteomes" id="UP000663722">
    <property type="component" value="Chromosome"/>
</dbReference>
<organism evidence="1 2">
    <name type="scientific">Desulfonema magnum</name>
    <dbReference type="NCBI Taxonomy" id="45655"/>
    <lineage>
        <taxon>Bacteria</taxon>
        <taxon>Pseudomonadati</taxon>
        <taxon>Thermodesulfobacteriota</taxon>
        <taxon>Desulfobacteria</taxon>
        <taxon>Desulfobacterales</taxon>
        <taxon>Desulfococcaceae</taxon>
        <taxon>Desulfonema</taxon>
    </lineage>
</organism>
<evidence type="ECO:0000313" key="1">
    <source>
        <dbReference type="EMBL" id="QTA89910.1"/>
    </source>
</evidence>
<protein>
    <submittedName>
        <fullName evidence="1">Uncharacterized protein</fullName>
    </submittedName>
</protein>
<accession>A0A975GQH5</accession>
<keyword evidence="2" id="KW-1185">Reference proteome</keyword>
<proteinExistence type="predicted"/>
<dbReference type="EMBL" id="CP061800">
    <property type="protein sequence ID" value="QTA89910.1"/>
    <property type="molecule type" value="Genomic_DNA"/>
</dbReference>
<dbReference type="KEGG" id="dmm:dnm_059690"/>
<reference evidence="1" key="1">
    <citation type="journal article" date="2021" name="Microb. Physiol.">
        <title>Proteogenomic Insights into the Physiology of Marine, Sulfate-Reducing, Filamentous Desulfonema limicola and Desulfonema magnum.</title>
        <authorList>
            <person name="Schnaars V."/>
            <person name="Wohlbrand L."/>
            <person name="Scheve S."/>
            <person name="Hinrichs C."/>
            <person name="Reinhardt R."/>
            <person name="Rabus R."/>
        </authorList>
    </citation>
    <scope>NUCLEOTIDE SEQUENCE</scope>
    <source>
        <strain evidence="1">4be13</strain>
    </source>
</reference>
<name>A0A975GQH5_9BACT</name>
<gene>
    <name evidence="1" type="ORF">dnm_059690</name>
</gene>
<dbReference type="AlphaFoldDB" id="A0A975GQH5"/>